<evidence type="ECO:0000313" key="2">
    <source>
        <dbReference type="Proteomes" id="UP001163823"/>
    </source>
</evidence>
<keyword evidence="1" id="KW-0695">RNA-directed DNA polymerase</keyword>
<keyword evidence="2" id="KW-1185">Reference proteome</keyword>
<reference evidence="1" key="1">
    <citation type="journal article" date="2023" name="Science">
        <title>Elucidation of the pathway for biosynthesis of saponin adjuvants from the soapbark tree.</title>
        <authorList>
            <person name="Reed J."/>
            <person name="Orme A."/>
            <person name="El-Demerdash A."/>
            <person name="Owen C."/>
            <person name="Martin L.B.B."/>
            <person name="Misra R.C."/>
            <person name="Kikuchi S."/>
            <person name="Rejzek M."/>
            <person name="Martin A.C."/>
            <person name="Harkess A."/>
            <person name="Leebens-Mack J."/>
            <person name="Louveau T."/>
            <person name="Stephenson M.J."/>
            <person name="Osbourn A."/>
        </authorList>
    </citation>
    <scope>NUCLEOTIDE SEQUENCE</scope>
    <source>
        <strain evidence="1">S10</strain>
    </source>
</reference>
<dbReference type="GO" id="GO:0003964">
    <property type="term" value="F:RNA-directed DNA polymerase activity"/>
    <property type="evidence" value="ECO:0007669"/>
    <property type="project" value="UniProtKB-KW"/>
</dbReference>
<keyword evidence="1" id="KW-0548">Nucleotidyltransferase</keyword>
<dbReference type="PANTHER" id="PTHR33710">
    <property type="entry name" value="BNAC02G09200D PROTEIN"/>
    <property type="match status" value="1"/>
</dbReference>
<protein>
    <submittedName>
        <fullName evidence="1">RNA-directed DNA polymerase (Reverse transcriptase) Ribonuclease H</fullName>
    </submittedName>
</protein>
<dbReference type="Proteomes" id="UP001163823">
    <property type="component" value="Chromosome 2"/>
</dbReference>
<proteinExistence type="predicted"/>
<sequence>MGDFNEVAKVEGKKGGAPVNIFKCKIFISWIEDCNLIDLGAKGPRLTWKGAIWNGYDRIFKRLDRLLANNEWVCLFNEALVKVLPRTKSNHNPLLLMSGGLSANHTSRPFRFEAAWLTHGEFRNEVSSVWKKEVSMDENLANLTKHLKWWNQEVFRNIFKRKKQAMARLEGIQRALEVQSSTLIFLNHLSMRSVKTCQASYVSKFG</sequence>
<dbReference type="EMBL" id="JARAOO010000002">
    <property type="protein sequence ID" value="KAJ7979171.1"/>
    <property type="molecule type" value="Genomic_DNA"/>
</dbReference>
<dbReference type="AlphaFoldDB" id="A0AAD7QE08"/>
<evidence type="ECO:0000313" key="1">
    <source>
        <dbReference type="EMBL" id="KAJ7979171.1"/>
    </source>
</evidence>
<dbReference type="PANTHER" id="PTHR33710:SF64">
    <property type="entry name" value="ENDONUCLEASE_EXONUCLEASE_PHOSPHATASE DOMAIN-CONTAINING PROTEIN"/>
    <property type="match status" value="1"/>
</dbReference>
<organism evidence="1 2">
    <name type="scientific">Quillaja saponaria</name>
    <name type="common">Soap bark tree</name>
    <dbReference type="NCBI Taxonomy" id="32244"/>
    <lineage>
        <taxon>Eukaryota</taxon>
        <taxon>Viridiplantae</taxon>
        <taxon>Streptophyta</taxon>
        <taxon>Embryophyta</taxon>
        <taxon>Tracheophyta</taxon>
        <taxon>Spermatophyta</taxon>
        <taxon>Magnoliopsida</taxon>
        <taxon>eudicotyledons</taxon>
        <taxon>Gunneridae</taxon>
        <taxon>Pentapetalae</taxon>
        <taxon>rosids</taxon>
        <taxon>fabids</taxon>
        <taxon>Fabales</taxon>
        <taxon>Quillajaceae</taxon>
        <taxon>Quillaja</taxon>
    </lineage>
</organism>
<dbReference type="InterPro" id="IPR036691">
    <property type="entry name" value="Endo/exonu/phosph_ase_sf"/>
</dbReference>
<dbReference type="SUPFAM" id="SSF56219">
    <property type="entry name" value="DNase I-like"/>
    <property type="match status" value="1"/>
</dbReference>
<dbReference type="Gene3D" id="3.60.10.10">
    <property type="entry name" value="Endonuclease/exonuclease/phosphatase"/>
    <property type="match status" value="1"/>
</dbReference>
<comment type="caution">
    <text evidence="1">The sequence shown here is derived from an EMBL/GenBank/DDBJ whole genome shotgun (WGS) entry which is preliminary data.</text>
</comment>
<keyword evidence="1" id="KW-0808">Transferase</keyword>
<accession>A0AAD7QE08</accession>
<gene>
    <name evidence="1" type="ORF">O6P43_002598</name>
</gene>
<dbReference type="KEGG" id="qsa:O6P43_002598"/>
<name>A0AAD7QE08_QUISA</name>